<proteinExistence type="predicted"/>
<dbReference type="InterPro" id="IPR053218">
    <property type="entry name" value="Pathogen-related_defense"/>
</dbReference>
<dbReference type="Proteomes" id="UP000635278">
    <property type="component" value="Unassembled WGS sequence"/>
</dbReference>
<dbReference type="PANTHER" id="PTHR31723:SF10">
    <property type="entry name" value="PATHOGEN-RELATED PROTEIN"/>
    <property type="match status" value="1"/>
</dbReference>
<reference evidence="1 2" key="1">
    <citation type="journal article" date="2020" name="Int. J. Syst. Evol. Microbiol.">
        <title>Novel acetic acid bacteria from cider fermentations: Acetobacter conturbans sp. nov. and Acetobacter fallax sp. nov.</title>
        <authorList>
            <person name="Sombolestani A.S."/>
            <person name="Cleenwerck I."/>
            <person name="Cnockaert M."/>
            <person name="Borremans W."/>
            <person name="Wieme A.D."/>
            <person name="De Vuyst L."/>
            <person name="Vandamme P."/>
        </authorList>
    </citation>
    <scope>NUCLEOTIDE SEQUENCE [LARGE SCALE GENOMIC DNA]</scope>
    <source>
        <strain evidence="1 2">LMG 30640</strain>
    </source>
</reference>
<sequence length="214" mass="24110">MSESAPLWLQDREAVIEATPENVWRYGAPSYAFTNKRLADERQMHFEPGSLEETITNLVRVFEMEATNKANPEDWISIDPKVFRMTVNGSREYTVQDLVAKGGYNLFIGDRANYNASESNYEKSEAAFHNAFRTGFLWELLTLKAHLPTATLTWRHWGLQNGEFNGHKGDGTLLDIHGATLATLNDELKITRLEHYFDAGGMIDSLSGGCPIAH</sequence>
<dbReference type="RefSeq" id="WP_173583460.1">
    <property type="nucleotide sequence ID" value="NZ_WOTB01000012.1"/>
</dbReference>
<comment type="caution">
    <text evidence="1">The sequence shown here is derived from an EMBL/GenBank/DDBJ whole genome shotgun (WGS) entry which is preliminary data.</text>
</comment>
<protein>
    <submittedName>
        <fullName evidence="1">SnoaL-like polyketide cyclase</fullName>
    </submittedName>
</protein>
<dbReference type="PANTHER" id="PTHR31723">
    <property type="entry name" value="PATHOGENESIS-RELATED FAMILY PROTEIN"/>
    <property type="match status" value="1"/>
</dbReference>
<dbReference type="SUPFAM" id="SSF54427">
    <property type="entry name" value="NTF2-like"/>
    <property type="match status" value="1"/>
</dbReference>
<dbReference type="EMBL" id="WOTB01000012">
    <property type="protein sequence ID" value="NHN85070.1"/>
    <property type="molecule type" value="Genomic_DNA"/>
</dbReference>
<evidence type="ECO:0000313" key="1">
    <source>
        <dbReference type="EMBL" id="NHN85070.1"/>
    </source>
</evidence>
<gene>
    <name evidence="1" type="ORF">GOB93_10515</name>
</gene>
<keyword evidence="2" id="KW-1185">Reference proteome</keyword>
<dbReference type="InterPro" id="IPR032710">
    <property type="entry name" value="NTF2-like_dom_sf"/>
</dbReference>
<name>A0ABX0JSZ6_9PROT</name>
<accession>A0ABX0JSZ6</accession>
<organism evidence="1 2">
    <name type="scientific">Acetobacter musti</name>
    <dbReference type="NCBI Taxonomy" id="864732"/>
    <lineage>
        <taxon>Bacteria</taxon>
        <taxon>Pseudomonadati</taxon>
        <taxon>Pseudomonadota</taxon>
        <taxon>Alphaproteobacteria</taxon>
        <taxon>Acetobacterales</taxon>
        <taxon>Acetobacteraceae</taxon>
        <taxon>Acetobacter</taxon>
    </lineage>
</organism>
<evidence type="ECO:0000313" key="2">
    <source>
        <dbReference type="Proteomes" id="UP000635278"/>
    </source>
</evidence>